<dbReference type="InterPro" id="IPR000843">
    <property type="entry name" value="HTH_LacI"/>
</dbReference>
<dbReference type="Gene3D" id="1.10.260.40">
    <property type="entry name" value="lambda repressor-like DNA-binding domains"/>
    <property type="match status" value="1"/>
</dbReference>
<evidence type="ECO:0000256" key="3">
    <source>
        <dbReference type="ARBA" id="ARBA00023163"/>
    </source>
</evidence>
<dbReference type="PROSITE" id="PS50932">
    <property type="entry name" value="HTH_LACI_2"/>
    <property type="match status" value="1"/>
</dbReference>
<dbReference type="InterPro" id="IPR001761">
    <property type="entry name" value="Peripla_BP/Lac1_sug-bd_dom"/>
</dbReference>
<dbReference type="GO" id="GO:0003700">
    <property type="term" value="F:DNA-binding transcription factor activity"/>
    <property type="evidence" value="ECO:0007669"/>
    <property type="project" value="TreeGrafter"/>
</dbReference>
<dbReference type="GO" id="GO:0000976">
    <property type="term" value="F:transcription cis-regulatory region binding"/>
    <property type="evidence" value="ECO:0007669"/>
    <property type="project" value="TreeGrafter"/>
</dbReference>
<dbReference type="CDD" id="cd19977">
    <property type="entry name" value="PBP1_EndR-like"/>
    <property type="match status" value="1"/>
</dbReference>
<evidence type="ECO:0000256" key="2">
    <source>
        <dbReference type="ARBA" id="ARBA00023125"/>
    </source>
</evidence>
<keyword evidence="2" id="KW-0238">DNA-binding</keyword>
<dbReference type="Proteomes" id="UP000199072">
    <property type="component" value="Unassembled WGS sequence"/>
</dbReference>
<dbReference type="PANTHER" id="PTHR30146">
    <property type="entry name" value="LACI-RELATED TRANSCRIPTIONAL REPRESSOR"/>
    <property type="match status" value="1"/>
</dbReference>
<evidence type="ECO:0000259" key="4">
    <source>
        <dbReference type="PROSITE" id="PS50932"/>
    </source>
</evidence>
<evidence type="ECO:0000313" key="5">
    <source>
        <dbReference type="EMBL" id="SDF56109.1"/>
    </source>
</evidence>
<dbReference type="PANTHER" id="PTHR30146:SF109">
    <property type="entry name" value="HTH-TYPE TRANSCRIPTIONAL REGULATOR GALS"/>
    <property type="match status" value="1"/>
</dbReference>
<dbReference type="RefSeq" id="WP_091156272.1">
    <property type="nucleotide sequence ID" value="NZ_FNAI01000020.1"/>
</dbReference>
<protein>
    <submittedName>
        <fullName evidence="5">Transcriptional regulator, LacI family</fullName>
    </submittedName>
</protein>
<dbReference type="CDD" id="cd01392">
    <property type="entry name" value="HTH_LacI"/>
    <property type="match status" value="1"/>
</dbReference>
<dbReference type="STRING" id="1391627.SAMN05216464_12046"/>
<dbReference type="InterPro" id="IPR028082">
    <property type="entry name" value="Peripla_BP_I"/>
</dbReference>
<name>A0A1G7M4N0_9SPHI</name>
<dbReference type="OrthoDB" id="9803256at2"/>
<feature type="domain" description="HTH lacI-type" evidence="4">
    <location>
        <begin position="4"/>
        <end position="61"/>
    </location>
</feature>
<dbReference type="Gene3D" id="3.40.50.2300">
    <property type="match status" value="2"/>
</dbReference>
<dbReference type="SUPFAM" id="SSF47413">
    <property type="entry name" value="lambda repressor-like DNA-binding domains"/>
    <property type="match status" value="1"/>
</dbReference>
<sequence length="338" mass="37757">MNKVNLKDIAKHLGISIATVSYVLNGQEKERRVSSATAEKVREAIHQFEYTANQIAKSLKTKKTNTIGIIVADINYRFTTHVVRAIEKECQLYGYTVIFGSSYENPETFLTILNVLINKQVDGLIVIPVDNDRGYIEQLKSREIPFVIVDRVPEGSDLSIVSIDNKDLAYQCTQHLVKTGHQRVAFMSYQTGLSHLLDRKAGYVTALQDADIEIDQNLIIEIDEKNFVRGVQSGIDALLERGKSCDGIFFTTDTIAVEAIKYLNQKGIRVPDQVGIVSFDESDAFPLFHVPVTHGRQPLRQIGEVAVKMLLELIDENTPKGNTILKSTFIVGKSCGEK</sequence>
<dbReference type="Pfam" id="PF00532">
    <property type="entry name" value="Peripla_BP_1"/>
    <property type="match status" value="1"/>
</dbReference>
<dbReference type="AlphaFoldDB" id="A0A1G7M4N0"/>
<organism evidence="5 6">
    <name type="scientific">Mucilaginibacter pineti</name>
    <dbReference type="NCBI Taxonomy" id="1391627"/>
    <lineage>
        <taxon>Bacteria</taxon>
        <taxon>Pseudomonadati</taxon>
        <taxon>Bacteroidota</taxon>
        <taxon>Sphingobacteriia</taxon>
        <taxon>Sphingobacteriales</taxon>
        <taxon>Sphingobacteriaceae</taxon>
        <taxon>Mucilaginibacter</taxon>
    </lineage>
</organism>
<evidence type="ECO:0000313" key="6">
    <source>
        <dbReference type="Proteomes" id="UP000199072"/>
    </source>
</evidence>
<accession>A0A1G7M4N0</accession>
<dbReference type="SMART" id="SM00354">
    <property type="entry name" value="HTH_LACI"/>
    <property type="match status" value="1"/>
</dbReference>
<dbReference type="Pfam" id="PF00356">
    <property type="entry name" value="LacI"/>
    <property type="match status" value="1"/>
</dbReference>
<dbReference type="SUPFAM" id="SSF53822">
    <property type="entry name" value="Periplasmic binding protein-like I"/>
    <property type="match status" value="1"/>
</dbReference>
<keyword evidence="3" id="KW-0804">Transcription</keyword>
<keyword evidence="1" id="KW-0805">Transcription regulation</keyword>
<evidence type="ECO:0000256" key="1">
    <source>
        <dbReference type="ARBA" id="ARBA00023015"/>
    </source>
</evidence>
<reference evidence="5 6" key="1">
    <citation type="submission" date="2016-10" db="EMBL/GenBank/DDBJ databases">
        <authorList>
            <person name="de Groot N.N."/>
        </authorList>
    </citation>
    <scope>NUCLEOTIDE SEQUENCE [LARGE SCALE GENOMIC DNA]</scope>
    <source>
        <strain evidence="5 6">47C3B</strain>
    </source>
</reference>
<proteinExistence type="predicted"/>
<dbReference type="InterPro" id="IPR010982">
    <property type="entry name" value="Lambda_DNA-bd_dom_sf"/>
</dbReference>
<gene>
    <name evidence="5" type="ORF">SAMN05216464_12046</name>
</gene>
<dbReference type="EMBL" id="FNAI01000020">
    <property type="protein sequence ID" value="SDF56109.1"/>
    <property type="molecule type" value="Genomic_DNA"/>
</dbReference>
<keyword evidence="6" id="KW-1185">Reference proteome</keyword>